<dbReference type="InterPro" id="IPR005025">
    <property type="entry name" value="FMN_Rdtase-like_dom"/>
</dbReference>
<sequence length="212" mass="23930">MKRKIFFSAFFIIILAIAGLVIWRTYQLRQISMRESSESASNNTSSVQKTSKDSTISNSGTQLFINASQNKDGNTATLGKELLGDIQYEQLNLADYHIHQIGQSSVDKDQFDTVFRKMQDAKNIIIGTPVYWSDMSGYLKTLLDRMGEHEDGSLRGKNVYLLIQGSDPSDAIRPITHVVEHISNTFQMNFIGEATTDEQVSNLHDKLFQNSR</sequence>
<dbReference type="Gene3D" id="3.40.50.360">
    <property type="match status" value="1"/>
</dbReference>
<evidence type="ECO:0000259" key="5">
    <source>
        <dbReference type="Pfam" id="PF03358"/>
    </source>
</evidence>
<dbReference type="Pfam" id="PF03358">
    <property type="entry name" value="FMN_red"/>
    <property type="match status" value="1"/>
</dbReference>
<evidence type="ECO:0000256" key="2">
    <source>
        <dbReference type="ARBA" id="ARBA00022643"/>
    </source>
</evidence>
<keyword evidence="4" id="KW-0812">Transmembrane</keyword>
<keyword evidence="1" id="KW-0285">Flavoprotein</keyword>
<feature type="compositionally biased region" description="Polar residues" evidence="3">
    <location>
        <begin position="47"/>
        <end position="56"/>
    </location>
</feature>
<proteinExistence type="predicted"/>
<keyword evidence="7" id="KW-1185">Reference proteome</keyword>
<dbReference type="SUPFAM" id="SSF52218">
    <property type="entry name" value="Flavoproteins"/>
    <property type="match status" value="1"/>
</dbReference>
<reference evidence="6 7" key="1">
    <citation type="journal article" date="2015" name="Genome Announc.">
        <title>Expanding the biotechnology potential of lactobacilli through comparative genomics of 213 strains and associated genera.</title>
        <authorList>
            <person name="Sun Z."/>
            <person name="Harris H.M."/>
            <person name="McCann A."/>
            <person name="Guo C."/>
            <person name="Argimon S."/>
            <person name="Zhang W."/>
            <person name="Yang X."/>
            <person name="Jeffery I.B."/>
            <person name="Cooney J.C."/>
            <person name="Kagawa T.F."/>
            <person name="Liu W."/>
            <person name="Song Y."/>
            <person name="Salvetti E."/>
            <person name="Wrobel A."/>
            <person name="Rasinkangas P."/>
            <person name="Parkhill J."/>
            <person name="Rea M.C."/>
            <person name="O'Sullivan O."/>
            <person name="Ritari J."/>
            <person name="Douillard F.P."/>
            <person name="Paul Ross R."/>
            <person name="Yang R."/>
            <person name="Briner A.E."/>
            <person name="Felis G.E."/>
            <person name="de Vos W.M."/>
            <person name="Barrangou R."/>
            <person name="Klaenhammer T.R."/>
            <person name="Caufield P.W."/>
            <person name="Cui Y."/>
            <person name="Zhang H."/>
            <person name="O'Toole P.W."/>
        </authorList>
    </citation>
    <scope>NUCLEOTIDE SEQUENCE [LARGE SCALE GENOMIC DNA]</scope>
    <source>
        <strain evidence="6 7">DSM 19971</strain>
    </source>
</reference>
<feature type="domain" description="NADPH-dependent FMN reductase-like" evidence="5">
    <location>
        <begin position="63"/>
        <end position="193"/>
    </location>
</feature>
<keyword evidence="4" id="KW-1133">Transmembrane helix</keyword>
<dbReference type="RefSeq" id="WP_057738323.1">
    <property type="nucleotide sequence ID" value="NZ_AZEG01000028.1"/>
</dbReference>
<evidence type="ECO:0000313" key="7">
    <source>
        <dbReference type="Proteomes" id="UP000051155"/>
    </source>
</evidence>
<name>A0A0R1PVD4_9LACO</name>
<dbReference type="GO" id="GO:0016491">
    <property type="term" value="F:oxidoreductase activity"/>
    <property type="evidence" value="ECO:0007669"/>
    <property type="project" value="InterPro"/>
</dbReference>
<evidence type="ECO:0000256" key="4">
    <source>
        <dbReference type="SAM" id="Phobius"/>
    </source>
</evidence>
<dbReference type="STRING" id="1423812.FD20_GL001253"/>
<dbReference type="EMBL" id="AZEG01000028">
    <property type="protein sequence ID" value="KRL36447.1"/>
    <property type="molecule type" value="Genomic_DNA"/>
</dbReference>
<keyword evidence="4" id="KW-0472">Membrane</keyword>
<accession>A0A0R1PVD4</accession>
<feature type="transmembrane region" description="Helical" evidence="4">
    <location>
        <begin position="6"/>
        <end position="26"/>
    </location>
</feature>
<evidence type="ECO:0000256" key="3">
    <source>
        <dbReference type="SAM" id="MobiDB-lite"/>
    </source>
</evidence>
<gene>
    <name evidence="6" type="ORF">FD20_GL001253</name>
</gene>
<keyword evidence="2" id="KW-0288">FMN</keyword>
<feature type="region of interest" description="Disordered" evidence="3">
    <location>
        <begin position="37"/>
        <end position="56"/>
    </location>
</feature>
<evidence type="ECO:0000256" key="1">
    <source>
        <dbReference type="ARBA" id="ARBA00022630"/>
    </source>
</evidence>
<protein>
    <recommendedName>
        <fullName evidence="5">NADPH-dependent FMN reductase-like domain-containing protein</fullName>
    </recommendedName>
</protein>
<organism evidence="6 7">
    <name type="scientific">Liquorilactobacillus uvarum DSM 19971</name>
    <dbReference type="NCBI Taxonomy" id="1423812"/>
    <lineage>
        <taxon>Bacteria</taxon>
        <taxon>Bacillati</taxon>
        <taxon>Bacillota</taxon>
        <taxon>Bacilli</taxon>
        <taxon>Lactobacillales</taxon>
        <taxon>Lactobacillaceae</taxon>
        <taxon>Liquorilactobacillus</taxon>
    </lineage>
</organism>
<evidence type="ECO:0000313" key="6">
    <source>
        <dbReference type="EMBL" id="KRL36447.1"/>
    </source>
</evidence>
<dbReference type="PATRIC" id="fig|1423812.3.peg.1335"/>
<dbReference type="Proteomes" id="UP000051155">
    <property type="component" value="Unassembled WGS sequence"/>
</dbReference>
<dbReference type="InterPro" id="IPR029039">
    <property type="entry name" value="Flavoprotein-like_sf"/>
</dbReference>
<dbReference type="InterPro" id="IPR051796">
    <property type="entry name" value="ISF_SsuE-like"/>
</dbReference>
<dbReference type="PANTHER" id="PTHR43278">
    <property type="entry name" value="NAD(P)H-DEPENDENT FMN-CONTAINING OXIDOREDUCTASE YWQN-RELATED"/>
    <property type="match status" value="1"/>
</dbReference>
<dbReference type="PANTHER" id="PTHR43278:SF4">
    <property type="entry name" value="NAD(P)H-DEPENDENT FMN-CONTAINING OXIDOREDUCTASE YWQN-RELATED"/>
    <property type="match status" value="1"/>
</dbReference>
<dbReference type="AlphaFoldDB" id="A0A0R1PVD4"/>
<dbReference type="OrthoDB" id="9805976at2"/>
<comment type="caution">
    <text evidence="6">The sequence shown here is derived from an EMBL/GenBank/DDBJ whole genome shotgun (WGS) entry which is preliminary data.</text>
</comment>